<evidence type="ECO:0000256" key="1">
    <source>
        <dbReference type="SAM" id="MobiDB-lite"/>
    </source>
</evidence>
<protein>
    <recommendedName>
        <fullName evidence="2">TTI1 C-terminal TPR domain-containing protein</fullName>
    </recommendedName>
</protein>
<name>A0A7S3JMR0_9STRA</name>
<dbReference type="PANTHER" id="PTHR18460:SF3">
    <property type="entry name" value="TELO2-INTERACTING PROTEIN 1 HOMOLOG"/>
    <property type="match status" value="1"/>
</dbReference>
<evidence type="ECO:0000313" key="3">
    <source>
        <dbReference type="EMBL" id="CAE0359298.1"/>
    </source>
</evidence>
<gene>
    <name evidence="3" type="ORF">ALAG00032_LOCUS26</name>
</gene>
<dbReference type="Pfam" id="PF24181">
    <property type="entry name" value="TPR_TTI1_C"/>
    <property type="match status" value="1"/>
</dbReference>
<dbReference type="InterPro" id="IPR016024">
    <property type="entry name" value="ARM-type_fold"/>
</dbReference>
<feature type="compositionally biased region" description="Basic and acidic residues" evidence="1">
    <location>
        <begin position="839"/>
        <end position="855"/>
    </location>
</feature>
<dbReference type="InterPro" id="IPR049362">
    <property type="entry name" value="TTI1_rpt"/>
</dbReference>
<accession>A0A7S3JMR0</accession>
<feature type="region of interest" description="Disordered" evidence="1">
    <location>
        <begin position="836"/>
        <end position="855"/>
    </location>
</feature>
<dbReference type="SUPFAM" id="SSF48371">
    <property type="entry name" value="ARM repeat"/>
    <property type="match status" value="1"/>
</dbReference>
<dbReference type="InterPro" id="IPR011989">
    <property type="entry name" value="ARM-like"/>
</dbReference>
<proteinExistence type="predicted"/>
<organism evidence="3">
    <name type="scientific">Aureoumbra lagunensis</name>
    <dbReference type="NCBI Taxonomy" id="44058"/>
    <lineage>
        <taxon>Eukaryota</taxon>
        <taxon>Sar</taxon>
        <taxon>Stramenopiles</taxon>
        <taxon>Ochrophyta</taxon>
        <taxon>Pelagophyceae</taxon>
        <taxon>Pelagomonadales</taxon>
        <taxon>Aureoumbra</taxon>
    </lineage>
</organism>
<evidence type="ECO:0000259" key="2">
    <source>
        <dbReference type="Pfam" id="PF24181"/>
    </source>
</evidence>
<feature type="domain" description="TTI1 C-terminal TPR" evidence="2">
    <location>
        <begin position="794"/>
        <end position="1081"/>
    </location>
</feature>
<dbReference type="InterPro" id="IPR057567">
    <property type="entry name" value="TPR_TTI1_C"/>
</dbReference>
<sequence>MSAYRRRLVGDDRKEDVSVALCDYVDAMSMCLERSEEKAVMSSEILLRTVSNILLRPPDGRRKDDVIERAARMAVLSLRKASSLQTDDCLRFLGGCVLQLTNIVHNSKEGNAQIRFEECEETGLYLVQASRYLIESIKLQVWKVLDNPDSEAPVGRGLVAAVAKLLLDLASNDLRPRRIRRESLLTLKSFVQATPTKMQAPLWRCFLPGLFGGLASLTLRPSAPVDGAILKALALDTATTLVDATLKIKKEKSSIDINTWLQQQFKTHKKETHNNLEQTTIQKDILSRMNTNENRIEVTDPVAWENEAQIRIANWLPPMLSICRRDPDLRVRLAAVHAAGTLIHFSQSAALDTLAALRFDENPNVAKAAKKAIDHCTIDFNIEWNSTMKNICNAAHSGNESNLLDTLNILAGKLVISHDLISHENARCLMNALAAAGELSIHAMNVTALESPPPPPNGMCCLNPNAELRRAAATRLGAVAHAPAYEWLRLAPTRDAYRRCAWLLLLKPGALSAAADCLTTAMANQNKEDATAIAHVLAEGLEALAGEAQLIDSSPRDISTQNNKTKELLGLASALADDILLKLEEDQDEDAQMNSESIVAIGKSCLSSQSNVLTAILCRVLALCVELSSCIGGYRSQQSLLRRALYPLLEKLAHTDAVTRQAALASLVHLAAANEMTTTPIKNFETDALATLLQMNMDYVVDAGCRRLRAAKSAEAAAQASGVLEALLRHSKCSLATPLLSDLARYALRDIDDHCIHPNPTHHLAYIRLLSAILSTLTSSSDQQKHKQSEQKTTTYKEDWLTDDESFATLLKDQGGFQSALEPVLGAMKDGKITALKAENGDKEKGNDDETKKNLREQFRSIRNHYKKKDAEDDKREPNAEEKLVIQVLLRVRYFTSPGFDLIIRRFAFESIAQAAKLLNSNHDQLRPLVHDIWYTIQNRLPKTNEEYFSLLFDDDIGEASLCLSAVFNVICIFVDTVGNFLSYKFKEDIWPAIHCVLSDHSLSTDDNVYKNRTSSIPRAHRHRLLESAIYCLAAFGRYRDTQYLLKSIAAQAVPHLICHNHPVIPHTIRALAAIDADSIWVILLQAYATLITKNDQNFVPPYTKPPLPFLPKWSTKPPLFDSCLYFRDMRIALDVTSIVALLKECDNSFSSFYYSHHF</sequence>
<dbReference type="InterPro" id="IPR052587">
    <property type="entry name" value="TELO2-interacting_protein_1"/>
</dbReference>
<dbReference type="Gene3D" id="1.25.10.10">
    <property type="entry name" value="Leucine-rich Repeat Variant"/>
    <property type="match status" value="1"/>
</dbReference>
<dbReference type="EMBL" id="HBIJ01000041">
    <property type="protein sequence ID" value="CAE0359298.1"/>
    <property type="molecule type" value="Transcribed_RNA"/>
</dbReference>
<dbReference type="Pfam" id="PF21547">
    <property type="entry name" value="TTI1"/>
    <property type="match status" value="1"/>
</dbReference>
<dbReference type="AlphaFoldDB" id="A0A7S3JMR0"/>
<reference evidence="3" key="1">
    <citation type="submission" date="2021-01" db="EMBL/GenBank/DDBJ databases">
        <authorList>
            <person name="Corre E."/>
            <person name="Pelletier E."/>
            <person name="Niang G."/>
            <person name="Scheremetjew M."/>
            <person name="Finn R."/>
            <person name="Kale V."/>
            <person name="Holt S."/>
            <person name="Cochrane G."/>
            <person name="Meng A."/>
            <person name="Brown T."/>
            <person name="Cohen L."/>
        </authorList>
    </citation>
    <scope>NUCLEOTIDE SEQUENCE</scope>
    <source>
        <strain evidence="3">CCMP1510</strain>
    </source>
</reference>
<dbReference type="PANTHER" id="PTHR18460">
    <property type="entry name" value="TEL2 INTERACTING PROTEIN 1 TTI1 FAMILY MEMBER"/>
    <property type="match status" value="1"/>
</dbReference>
<dbReference type="GO" id="GO:0005737">
    <property type="term" value="C:cytoplasm"/>
    <property type="evidence" value="ECO:0007669"/>
    <property type="project" value="TreeGrafter"/>
</dbReference>